<evidence type="ECO:0000313" key="1">
    <source>
        <dbReference type="EMBL" id="KAI0028524.1"/>
    </source>
</evidence>
<sequence>MADLDTVNLCTEAVRAHFGPLVSKVTETLLRRGRLSLPHLIRYSTLKPRTVRASVLVLIQQNILWHATEDDAEVFEVNIDECLVRLRFGRYIWQTEELFGPEAANIVTAVLENGKLKPPHIMRSLTVDHKSKAVYAQALHKLVSESYLKPSTVLSHQSPRDKIYQYEAEEKAKMAGIPSAKDLREVREAAEARFRREEEEVESIGMKRKAKEHRGKVSKRSKTAVKEEEEVVDDEVYFRVNYDRFNVHIRNQIVVTAARERFNDGASAVIQATLAATLSKQKSMKDPRSDPASLADIASHIPDDSVLTSGLVFASTKKPPKALAAIKEYVGLLSCVDNATTSGAAARFVSTTSSGSRVQVEFERLGARLRQRVLEAVARERHGDDGVRVVRLLLSTGKMDERQISKVAMMPAKDVRPLLNAMAAASLVSLQEVPRTADRNPTRTFYLWFVDLPKAYRVILTNLHKTLFNIHLRRRTESSAPLVQAVLSKLERTDVSEDNLTRAEREVLASWRARRDRLTVLEMRVEEAVFILSDMAADDEVD</sequence>
<dbReference type="Proteomes" id="UP000814128">
    <property type="component" value="Unassembled WGS sequence"/>
</dbReference>
<name>A0ACB8Q9T9_9AGAM</name>
<accession>A0ACB8Q9T9</accession>
<reference evidence="1" key="1">
    <citation type="submission" date="2021-02" db="EMBL/GenBank/DDBJ databases">
        <authorList>
            <consortium name="DOE Joint Genome Institute"/>
            <person name="Ahrendt S."/>
            <person name="Looney B.P."/>
            <person name="Miyauchi S."/>
            <person name="Morin E."/>
            <person name="Drula E."/>
            <person name="Courty P.E."/>
            <person name="Chicoki N."/>
            <person name="Fauchery L."/>
            <person name="Kohler A."/>
            <person name="Kuo A."/>
            <person name="Labutti K."/>
            <person name="Pangilinan J."/>
            <person name="Lipzen A."/>
            <person name="Riley R."/>
            <person name="Andreopoulos W."/>
            <person name="He G."/>
            <person name="Johnson J."/>
            <person name="Barry K.W."/>
            <person name="Grigoriev I.V."/>
            <person name="Nagy L."/>
            <person name="Hibbett D."/>
            <person name="Henrissat B."/>
            <person name="Matheny P.B."/>
            <person name="Labbe J."/>
            <person name="Martin F."/>
        </authorList>
    </citation>
    <scope>NUCLEOTIDE SEQUENCE</scope>
    <source>
        <strain evidence="1">EC-137</strain>
    </source>
</reference>
<reference evidence="1" key="2">
    <citation type="journal article" date="2022" name="New Phytol.">
        <title>Evolutionary transition to the ectomycorrhizal habit in the genomes of a hyperdiverse lineage of mushroom-forming fungi.</title>
        <authorList>
            <person name="Looney B."/>
            <person name="Miyauchi S."/>
            <person name="Morin E."/>
            <person name="Drula E."/>
            <person name="Courty P.E."/>
            <person name="Kohler A."/>
            <person name="Kuo A."/>
            <person name="LaButti K."/>
            <person name="Pangilinan J."/>
            <person name="Lipzen A."/>
            <person name="Riley R."/>
            <person name="Andreopoulos W."/>
            <person name="He G."/>
            <person name="Johnson J."/>
            <person name="Nolan M."/>
            <person name="Tritt A."/>
            <person name="Barry K.W."/>
            <person name="Grigoriev I.V."/>
            <person name="Nagy L.G."/>
            <person name="Hibbett D."/>
            <person name="Henrissat B."/>
            <person name="Matheny P.B."/>
            <person name="Labbe J."/>
            <person name="Martin F.M."/>
        </authorList>
    </citation>
    <scope>NUCLEOTIDE SEQUENCE</scope>
    <source>
        <strain evidence="1">EC-137</strain>
    </source>
</reference>
<proteinExistence type="predicted"/>
<protein>
    <submittedName>
        <fullName evidence="1">RNA polymerase III subunit RPC82-domain-containing protein</fullName>
    </submittedName>
</protein>
<dbReference type="EMBL" id="MU273746">
    <property type="protein sequence ID" value="KAI0028524.1"/>
    <property type="molecule type" value="Genomic_DNA"/>
</dbReference>
<comment type="caution">
    <text evidence="1">The sequence shown here is derived from an EMBL/GenBank/DDBJ whole genome shotgun (WGS) entry which is preliminary data.</text>
</comment>
<keyword evidence="2" id="KW-1185">Reference proteome</keyword>
<evidence type="ECO:0000313" key="2">
    <source>
        <dbReference type="Proteomes" id="UP000814128"/>
    </source>
</evidence>
<gene>
    <name evidence="1" type="ORF">K488DRAFT_80644</name>
</gene>
<organism evidence="1 2">
    <name type="scientific">Vararia minispora EC-137</name>
    <dbReference type="NCBI Taxonomy" id="1314806"/>
    <lineage>
        <taxon>Eukaryota</taxon>
        <taxon>Fungi</taxon>
        <taxon>Dikarya</taxon>
        <taxon>Basidiomycota</taxon>
        <taxon>Agaricomycotina</taxon>
        <taxon>Agaricomycetes</taxon>
        <taxon>Russulales</taxon>
        <taxon>Lachnocladiaceae</taxon>
        <taxon>Vararia</taxon>
    </lineage>
</organism>